<accession>A0A543FC00</accession>
<dbReference type="AlphaFoldDB" id="A0A543FC00"/>
<reference evidence="4 5" key="1">
    <citation type="submission" date="2019-06" db="EMBL/GenBank/DDBJ databases">
        <title>Sequencing the genomes of 1000 actinobacteria strains.</title>
        <authorList>
            <person name="Klenk H.-P."/>
        </authorList>
    </citation>
    <scope>NUCLEOTIDE SEQUENCE [LARGE SCALE GENOMIC DNA]</scope>
    <source>
        <strain evidence="4 5">DSM 103495</strain>
    </source>
</reference>
<evidence type="ECO:0000256" key="1">
    <source>
        <dbReference type="SAM" id="Coils"/>
    </source>
</evidence>
<proteinExistence type="predicted"/>
<evidence type="ECO:0000256" key="2">
    <source>
        <dbReference type="SAM" id="MobiDB-lite"/>
    </source>
</evidence>
<comment type="caution">
    <text evidence="4">The sequence shown here is derived from an EMBL/GenBank/DDBJ whole genome shotgun (WGS) entry which is preliminary data.</text>
</comment>
<keyword evidence="3" id="KW-0812">Transmembrane</keyword>
<dbReference type="OrthoDB" id="3575975at2"/>
<evidence type="ECO:0000313" key="4">
    <source>
        <dbReference type="EMBL" id="TQM31389.1"/>
    </source>
</evidence>
<dbReference type="Proteomes" id="UP000316331">
    <property type="component" value="Unassembled WGS sequence"/>
</dbReference>
<dbReference type="EMBL" id="VFPG01000001">
    <property type="protein sequence ID" value="TQM31389.1"/>
    <property type="molecule type" value="Genomic_DNA"/>
</dbReference>
<feature type="region of interest" description="Disordered" evidence="2">
    <location>
        <begin position="1"/>
        <end position="72"/>
    </location>
</feature>
<feature type="region of interest" description="Disordered" evidence="2">
    <location>
        <begin position="205"/>
        <end position="233"/>
    </location>
</feature>
<keyword evidence="3" id="KW-1133">Transmembrane helix</keyword>
<feature type="coiled-coil region" evidence="1">
    <location>
        <begin position="75"/>
        <end position="102"/>
    </location>
</feature>
<sequence>MSTQNPGDGDQRRPEEPAEQPEWTTPELNVPEPPDLPGPSEQGPPPSGPRPGSIQRQEPGVTQPRPPTVAEARARDKARKRAAEAQRAAEAAAEAKKRTRKRVLIGGVAVVGVAGLVGGGYLAYRALTAPDEVTAYCVKNENGQELVVEDKYCTPGTAGFVDDSGGGSHGHAGPIIIYGGGPQYRYYYGGNNTIGKAPVGGSTLKPKGAQITTKSGTTIQRGGLGSKSTGGGS</sequence>
<feature type="compositionally biased region" description="Gly residues" evidence="2">
    <location>
        <begin position="222"/>
        <end position="233"/>
    </location>
</feature>
<feature type="transmembrane region" description="Helical" evidence="3">
    <location>
        <begin position="103"/>
        <end position="124"/>
    </location>
</feature>
<feature type="compositionally biased region" description="Polar residues" evidence="2">
    <location>
        <begin position="210"/>
        <end position="220"/>
    </location>
</feature>
<name>A0A543FC00_9NOCA</name>
<evidence type="ECO:0000256" key="3">
    <source>
        <dbReference type="SAM" id="Phobius"/>
    </source>
</evidence>
<gene>
    <name evidence="4" type="ORF">FB390_3046</name>
</gene>
<keyword evidence="1" id="KW-0175">Coiled coil</keyword>
<feature type="compositionally biased region" description="Pro residues" evidence="2">
    <location>
        <begin position="31"/>
        <end position="49"/>
    </location>
</feature>
<keyword evidence="3" id="KW-0472">Membrane</keyword>
<evidence type="ECO:0000313" key="5">
    <source>
        <dbReference type="Proteomes" id="UP000316331"/>
    </source>
</evidence>
<keyword evidence="5" id="KW-1185">Reference proteome</keyword>
<organism evidence="4 5">
    <name type="scientific">Nocardia bhagyanarayanae</name>
    <dbReference type="NCBI Taxonomy" id="1215925"/>
    <lineage>
        <taxon>Bacteria</taxon>
        <taxon>Bacillati</taxon>
        <taxon>Actinomycetota</taxon>
        <taxon>Actinomycetes</taxon>
        <taxon>Mycobacteriales</taxon>
        <taxon>Nocardiaceae</taxon>
        <taxon>Nocardia</taxon>
    </lineage>
</organism>
<dbReference type="RefSeq" id="WP_141809492.1">
    <property type="nucleotide sequence ID" value="NZ_VFPG01000001.1"/>
</dbReference>
<protein>
    <submittedName>
        <fullName evidence="4">Uncharacterized protein</fullName>
    </submittedName>
</protein>